<gene>
    <name evidence="1" type="ORF">U5817_22935</name>
</gene>
<name>A0ABZ1AJH2_AROEV</name>
<protein>
    <submittedName>
        <fullName evidence="1">Uncharacterized protein</fullName>
    </submittedName>
</protein>
<keyword evidence="2" id="KW-1185">Reference proteome</keyword>
<evidence type="ECO:0000313" key="1">
    <source>
        <dbReference type="EMBL" id="WRL46021.1"/>
    </source>
</evidence>
<proteinExistence type="predicted"/>
<dbReference type="Proteomes" id="UP001626593">
    <property type="component" value="Chromosome"/>
</dbReference>
<dbReference type="EMBL" id="CP141259">
    <property type="protein sequence ID" value="WRL46021.1"/>
    <property type="molecule type" value="Genomic_DNA"/>
</dbReference>
<reference evidence="1 2" key="1">
    <citation type="submission" date="2023-12" db="EMBL/GenBank/DDBJ databases">
        <title>A. evansii MAY27, complete genome.</title>
        <authorList>
            <person name="Wang Y."/>
        </authorList>
    </citation>
    <scope>NUCLEOTIDE SEQUENCE [LARGE SCALE GENOMIC DNA]</scope>
    <source>
        <strain evidence="1 2">MAY27</strain>
    </source>
</reference>
<evidence type="ECO:0000313" key="2">
    <source>
        <dbReference type="Proteomes" id="UP001626593"/>
    </source>
</evidence>
<organism evidence="1 2">
    <name type="scientific">Aromatoleum evansii</name>
    <name type="common">Azoarcus evansii</name>
    <dbReference type="NCBI Taxonomy" id="59406"/>
    <lineage>
        <taxon>Bacteria</taxon>
        <taxon>Pseudomonadati</taxon>
        <taxon>Pseudomonadota</taxon>
        <taxon>Betaproteobacteria</taxon>
        <taxon>Rhodocyclales</taxon>
        <taxon>Rhodocyclaceae</taxon>
        <taxon>Aromatoleum</taxon>
    </lineage>
</organism>
<dbReference type="RefSeq" id="WP_407278959.1">
    <property type="nucleotide sequence ID" value="NZ_CP141259.1"/>
</dbReference>
<accession>A0ABZ1AJH2</accession>
<sequence length="74" mass="8088">MNDRFAMGRMAALGRQQTLVGYGDEAEVLRRRTGRKALAAPSVSVGIGAKGCVIKHIDNGYRNAFVMRVFDFIG</sequence>